<dbReference type="GO" id="GO:0006307">
    <property type="term" value="P:DNA alkylation repair"/>
    <property type="evidence" value="ECO:0007669"/>
    <property type="project" value="TreeGrafter"/>
</dbReference>
<dbReference type="FunFam" id="1.10.340.30:FF:000004">
    <property type="entry name" value="DNA-3-methyladenine glycosylase II"/>
    <property type="match status" value="1"/>
</dbReference>
<sequence>MTVFSAFPDYWAEASRALAVGDPLMAELVERHAGASLASRGDAFATLARSIVGQQISVKAADAVWGRFSERVGELVPTRVQALGCDGLAGCGLSQRKIEYLGDLAQHFLDGRLDPAGWDRLDDEALIVELCKVRGIGRWTAEMFLIFNLMRPDVFPLDDIGLQRAIFTRYFAGGKQPRRVLADFGERWRPWRSVATWHLWRSLDPVPVEY</sequence>
<dbReference type="Proteomes" id="UP000187526">
    <property type="component" value="Unassembled WGS sequence"/>
</dbReference>
<evidence type="ECO:0000256" key="3">
    <source>
        <dbReference type="ARBA" id="ARBA00012000"/>
    </source>
</evidence>
<dbReference type="InterPro" id="IPR011257">
    <property type="entry name" value="DNA_glycosylase"/>
</dbReference>
<dbReference type="EMBL" id="MTHD01000006">
    <property type="protein sequence ID" value="OMG52160.1"/>
    <property type="molecule type" value="Genomic_DNA"/>
</dbReference>
<name>A0A1R1I0N8_9RHOO</name>
<dbReference type="Gene3D" id="1.10.1670.40">
    <property type="match status" value="1"/>
</dbReference>
<dbReference type="PANTHER" id="PTHR43003:SF5">
    <property type="entry name" value="DNA-3-METHYLADENINE GLYCOSYLASE"/>
    <property type="match status" value="1"/>
</dbReference>
<gene>
    <name evidence="7" type="ORF">BJN45_16080</name>
</gene>
<proteinExistence type="inferred from homology"/>
<dbReference type="CDD" id="cd00056">
    <property type="entry name" value="ENDO3c"/>
    <property type="match status" value="1"/>
</dbReference>
<evidence type="ECO:0000256" key="5">
    <source>
        <dbReference type="ARBA" id="ARBA00023204"/>
    </source>
</evidence>
<dbReference type="SUPFAM" id="SSF48150">
    <property type="entry name" value="DNA-glycosylase"/>
    <property type="match status" value="1"/>
</dbReference>
<dbReference type="InterPro" id="IPR003265">
    <property type="entry name" value="HhH-GPD_domain"/>
</dbReference>
<dbReference type="InterPro" id="IPR051912">
    <property type="entry name" value="Alkylbase_DNA_Glycosylase/TA"/>
</dbReference>
<protein>
    <recommendedName>
        <fullName evidence="3">DNA-3-methyladenine glycosylase II</fullName>
        <ecNumber evidence="3">3.2.2.21</ecNumber>
    </recommendedName>
</protein>
<dbReference type="GO" id="GO:0008725">
    <property type="term" value="F:DNA-3-methyladenine glycosylase activity"/>
    <property type="evidence" value="ECO:0007669"/>
    <property type="project" value="TreeGrafter"/>
</dbReference>
<keyword evidence="5" id="KW-0234">DNA repair</keyword>
<keyword evidence="8" id="KW-1185">Reference proteome</keyword>
<dbReference type="EC" id="3.2.2.21" evidence="3"/>
<dbReference type="Gene3D" id="1.10.340.30">
    <property type="entry name" value="Hypothetical protein, domain 2"/>
    <property type="match status" value="1"/>
</dbReference>
<dbReference type="PANTHER" id="PTHR43003">
    <property type="entry name" value="DNA-3-METHYLADENINE GLYCOSYLASE"/>
    <property type="match status" value="1"/>
</dbReference>
<dbReference type="GO" id="GO:0032131">
    <property type="term" value="F:alkylated DNA binding"/>
    <property type="evidence" value="ECO:0007669"/>
    <property type="project" value="TreeGrafter"/>
</dbReference>
<dbReference type="SMART" id="SM00478">
    <property type="entry name" value="ENDO3c"/>
    <property type="match status" value="1"/>
</dbReference>
<dbReference type="RefSeq" id="WP_076097085.1">
    <property type="nucleotide sequence ID" value="NZ_MTHD01000006.1"/>
</dbReference>
<dbReference type="Pfam" id="PF00730">
    <property type="entry name" value="HhH-GPD"/>
    <property type="match status" value="1"/>
</dbReference>
<dbReference type="GO" id="GO:0043916">
    <property type="term" value="F:DNA-7-methylguanine glycosylase activity"/>
    <property type="evidence" value="ECO:0007669"/>
    <property type="project" value="TreeGrafter"/>
</dbReference>
<evidence type="ECO:0000313" key="7">
    <source>
        <dbReference type="EMBL" id="OMG52160.1"/>
    </source>
</evidence>
<dbReference type="PROSITE" id="PS00516">
    <property type="entry name" value="ALKYLBASE_DNA_GLYCOS"/>
    <property type="match status" value="1"/>
</dbReference>
<dbReference type="AlphaFoldDB" id="A0A1R1I0N8"/>
<dbReference type="GO" id="GO:0005737">
    <property type="term" value="C:cytoplasm"/>
    <property type="evidence" value="ECO:0007669"/>
    <property type="project" value="TreeGrafter"/>
</dbReference>
<dbReference type="STRING" id="418702.BJN45_16080"/>
<dbReference type="InterPro" id="IPR000035">
    <property type="entry name" value="Alkylbase_DNA_glycsylse_CS"/>
</dbReference>
<evidence type="ECO:0000256" key="2">
    <source>
        <dbReference type="ARBA" id="ARBA00010817"/>
    </source>
</evidence>
<comment type="similarity">
    <text evidence="2">Belongs to the alkylbase DNA glycosidase AlkA family.</text>
</comment>
<dbReference type="OrthoDB" id="9811249at2"/>
<dbReference type="GO" id="GO:0006285">
    <property type="term" value="P:base-excision repair, AP site formation"/>
    <property type="evidence" value="ECO:0007669"/>
    <property type="project" value="TreeGrafter"/>
</dbReference>
<evidence type="ECO:0000259" key="6">
    <source>
        <dbReference type="SMART" id="SM00478"/>
    </source>
</evidence>
<comment type="caution">
    <text evidence="7">The sequence shown here is derived from an EMBL/GenBank/DDBJ whole genome shotgun (WGS) entry which is preliminary data.</text>
</comment>
<feature type="domain" description="HhH-GPD" evidence="6">
    <location>
        <begin position="52"/>
        <end position="204"/>
    </location>
</feature>
<comment type="catalytic activity">
    <reaction evidence="1">
        <text>Hydrolysis of alkylated DNA, releasing 3-methyladenine, 3-methylguanine, 7-methylguanine and 7-methyladenine.</text>
        <dbReference type="EC" id="3.2.2.21"/>
    </reaction>
</comment>
<accession>A0A1R1I0N8</accession>
<keyword evidence="4" id="KW-0227">DNA damage</keyword>
<organism evidence="7 8">
    <name type="scientific">Azonexus hydrophilus</name>
    <dbReference type="NCBI Taxonomy" id="418702"/>
    <lineage>
        <taxon>Bacteria</taxon>
        <taxon>Pseudomonadati</taxon>
        <taxon>Pseudomonadota</taxon>
        <taxon>Betaproteobacteria</taxon>
        <taxon>Rhodocyclales</taxon>
        <taxon>Azonexaceae</taxon>
        <taxon>Azonexus</taxon>
    </lineage>
</organism>
<dbReference type="GO" id="GO:0032993">
    <property type="term" value="C:protein-DNA complex"/>
    <property type="evidence" value="ECO:0007669"/>
    <property type="project" value="TreeGrafter"/>
</dbReference>
<evidence type="ECO:0000256" key="4">
    <source>
        <dbReference type="ARBA" id="ARBA00022763"/>
    </source>
</evidence>
<evidence type="ECO:0000313" key="8">
    <source>
        <dbReference type="Proteomes" id="UP000187526"/>
    </source>
</evidence>
<reference evidence="7 8" key="1">
    <citation type="submission" date="2016-10" db="EMBL/GenBank/DDBJ databases">
        <title>Alkaliphiles isolated from bioreactors.</title>
        <authorList>
            <person name="Salah Z."/>
            <person name="Rout S.P."/>
            <person name="Humphreys P.N."/>
        </authorList>
    </citation>
    <scope>NUCLEOTIDE SEQUENCE [LARGE SCALE GENOMIC DNA]</scope>
    <source>
        <strain evidence="7 8">ZS02</strain>
    </source>
</reference>
<evidence type="ECO:0000256" key="1">
    <source>
        <dbReference type="ARBA" id="ARBA00000086"/>
    </source>
</evidence>